<gene>
    <name evidence="10" type="ORF">WJX72_000881</name>
</gene>
<dbReference type="InterPro" id="IPR048883">
    <property type="entry name" value="Nup188_N-subdom_III"/>
</dbReference>
<dbReference type="PANTHER" id="PTHR31431:SF1">
    <property type="entry name" value="NUCLEOPORIN NUP188"/>
    <property type="match status" value="1"/>
</dbReference>
<keyword evidence="2" id="KW-0813">Transport</keyword>
<keyword evidence="11" id="KW-1185">Reference proteome</keyword>
<reference evidence="10 11" key="1">
    <citation type="journal article" date="2024" name="Nat. Commun.">
        <title>Phylogenomics reveals the evolutionary origins of lichenization in chlorophyte algae.</title>
        <authorList>
            <person name="Puginier C."/>
            <person name="Libourel C."/>
            <person name="Otte J."/>
            <person name="Skaloud P."/>
            <person name="Haon M."/>
            <person name="Grisel S."/>
            <person name="Petersen M."/>
            <person name="Berrin J.G."/>
            <person name="Delaux P.M."/>
            <person name="Dal Grande F."/>
            <person name="Keller J."/>
        </authorList>
    </citation>
    <scope>NUCLEOTIDE SEQUENCE [LARGE SCALE GENOMIC DNA]</scope>
    <source>
        <strain evidence="10 11">SAG 2043</strain>
    </source>
</reference>
<feature type="compositionally biased region" description="Low complexity" evidence="8">
    <location>
        <begin position="1861"/>
        <end position="1879"/>
    </location>
</feature>
<evidence type="ECO:0000259" key="9">
    <source>
        <dbReference type="Pfam" id="PF21093"/>
    </source>
</evidence>
<feature type="region of interest" description="Disordered" evidence="8">
    <location>
        <begin position="1060"/>
        <end position="1082"/>
    </location>
</feature>
<protein>
    <recommendedName>
        <fullName evidence="9">Nucleoporin Nup188 N-terminal subdomain III domain-containing protein</fullName>
    </recommendedName>
</protein>
<comment type="caution">
    <text evidence="10">The sequence shown here is derived from an EMBL/GenBank/DDBJ whole genome shotgun (WGS) entry which is preliminary data.</text>
</comment>
<evidence type="ECO:0000256" key="7">
    <source>
        <dbReference type="ARBA" id="ARBA00023242"/>
    </source>
</evidence>
<keyword evidence="5" id="KW-0811">Translocation</keyword>
<proteinExistence type="predicted"/>
<dbReference type="InterPro" id="IPR044840">
    <property type="entry name" value="Nup188"/>
</dbReference>
<dbReference type="GO" id="GO:0006606">
    <property type="term" value="P:protein import into nucleus"/>
    <property type="evidence" value="ECO:0007669"/>
    <property type="project" value="TreeGrafter"/>
</dbReference>
<evidence type="ECO:0000256" key="2">
    <source>
        <dbReference type="ARBA" id="ARBA00022448"/>
    </source>
</evidence>
<organism evidence="10 11">
    <name type="scientific">[Myrmecia] bisecta</name>
    <dbReference type="NCBI Taxonomy" id="41462"/>
    <lineage>
        <taxon>Eukaryota</taxon>
        <taxon>Viridiplantae</taxon>
        <taxon>Chlorophyta</taxon>
        <taxon>core chlorophytes</taxon>
        <taxon>Trebouxiophyceae</taxon>
        <taxon>Trebouxiales</taxon>
        <taxon>Trebouxiaceae</taxon>
        <taxon>Myrmecia</taxon>
    </lineage>
</organism>
<evidence type="ECO:0000256" key="6">
    <source>
        <dbReference type="ARBA" id="ARBA00023132"/>
    </source>
</evidence>
<dbReference type="EMBL" id="JALJOR010000003">
    <property type="protein sequence ID" value="KAK9819662.1"/>
    <property type="molecule type" value="Genomic_DNA"/>
</dbReference>
<keyword evidence="3" id="KW-0509">mRNA transport</keyword>
<dbReference type="GO" id="GO:0044611">
    <property type="term" value="C:nuclear pore inner ring"/>
    <property type="evidence" value="ECO:0007669"/>
    <property type="project" value="TreeGrafter"/>
</dbReference>
<dbReference type="Proteomes" id="UP001489004">
    <property type="component" value="Unassembled WGS sequence"/>
</dbReference>
<comment type="subcellular location">
    <subcellularLocation>
        <location evidence="1">Nucleus</location>
        <location evidence="1">Nuclear pore complex</location>
    </subcellularLocation>
</comment>
<feature type="region of interest" description="Disordered" evidence="8">
    <location>
        <begin position="1861"/>
        <end position="1884"/>
    </location>
</feature>
<evidence type="ECO:0000256" key="4">
    <source>
        <dbReference type="ARBA" id="ARBA00022927"/>
    </source>
</evidence>
<dbReference type="GO" id="GO:0006405">
    <property type="term" value="P:RNA export from nucleus"/>
    <property type="evidence" value="ECO:0007669"/>
    <property type="project" value="TreeGrafter"/>
</dbReference>
<name>A0AAW1QE78_9CHLO</name>
<evidence type="ECO:0000256" key="5">
    <source>
        <dbReference type="ARBA" id="ARBA00023010"/>
    </source>
</evidence>
<dbReference type="GO" id="GO:0017056">
    <property type="term" value="F:structural constituent of nuclear pore"/>
    <property type="evidence" value="ECO:0007669"/>
    <property type="project" value="InterPro"/>
</dbReference>
<keyword evidence="6" id="KW-0906">Nuclear pore complex</keyword>
<sequence length="2010" mass="213204">MPFDAQQLWWPPVKYLYSELDKLRVDPASVSVDSLQTRLKELEPWLLEGLARFKQPNAASHKAVETEMSLKLGGRSIPVEAGLRQQAFDVSEYLALDEVQAYILLRRWAADADASLSGARLSSEQRREVAQYYYLERLRLLECTHVLVSYKLLEGDGSSPAFAAVQAVTDQLLSGGLEDNICSVLVSNLCSTSPRHKAGTAGEPASISSSSSSSTAGALIVASPTSSARGFAPAPSGVEDRDQLAQTVAERVALLGNLFLVYYSGRQCSVDQLVQLAGAFNLHLFAAPLPHTLLADMSQAKRAEHLAALVLIYALDIDNLLLLVSGGLPFKAGAHPLADAQARRRVDGAFRSWEPFASAAHAPVLLAWAAFLCLSSGLADAGGADFEYSTHAAKAAETGALGALADIVQQPSLGSSQPLAGELRTVILSLMAAAVAAFRLSPATLPPTEMGHVMLIMEGLFDGQEELCEQFWEEGSSLDEPLRHFLSETRNQFPAVPVPLLRLLAAMSSSPASATFAYQYLSYMPVVACIHNISDTRLRGVGEAGNGVRALEQVPIPGVEGLSLPEGSEGEVVPVPSSARDSAASGRASDAVDSAVLVQWRVPAAVDGMGQYLLLGRMAHCLQAIKQGCQVRGSGAAPAPALQASLRELAASVHLLARITSFQPGLGLELMQLPVMGPAAPAGPTGKGQDLLNVVSQALSVLAGWPSPPPEALGECLDLARALAASMPGRVLQDVAASTLLRSERLIRFTTYTPSAGGPQALDLQQSLPMLQHVQSSVEGATGRFPVTLAFLRLVAALFEAGMADAEMQPFLSFILNHVLASHGQWRYTERAQRWRLATAALRVLRCALSAQPAEQQSGSILLARALSQEGAAQAYLLPALPPTAGALEELGMRNEAEAAAIEETATEWLRLLAVLLPASMAHAAPAHLGTALFQLQDGGAPAPATVLASYLAYPLPPEVQVLAVSALHMLGVTCAQIPPRISFAGCLPQGKGGSIHPAIKAALLEPFHLARACAQPALFAAAAQLLITAVSSHPSLVDALFFPTGMAVQPPVDAGKENQAQANGSLVAARPSSRKPRKDKAKKEWSCLDGLWEMLQAAADLRAHHPKVLAALLQALLAMWQAGDVAYKPLELLRRQGRLWELLGSCLPEQAQRVLAMDGDDSAVVAERWQGQEEQAWWLASEAYALQILYLEAYQQPRPSAEDASSSGAWAVVDTWSREESGGRAYSLLKRYSGACTGGPLLKELRSAADGAVIQLLAAMWKDEALGTSFTAGASLLGQLHRRALPFLSQFPSLSTAAAELSRMTAEAEPVDQEFSRMSVDSASHITDEVRHAHFRQELAKCGLCEMLLSSAESSGMAVEEPVFGPRYLYDADALMQWLGPLWEQHLPAVQRLQSLLRATSVMASVEDARLLALQSLRALITISGKGSKPGPQQALQLAVPASLMQDVLAGLDASLRPLLLDSGANSSGSVSLVYSWHAASLAFAAEVAQLTLVTLRRWAAAERPQGKASAADLAADLGICKTVLDLTRLWLRGQSTVESWGADPNWLPVLQQHLSVLRLLNEAFRARVAPSGYTAPQPASGRKLRPQPAPLLLAAAPCEPATASQPEASSSASSAHQQEGAVSLTGAVLLLALSIAQHSRGAALLVEQGLLDFVPLFSRWLLAQEGAGLGSFASDSGPDSMRQGMPSGEAAPDYAGAYSRTGELSPVHQQWCTLLSLVGVLLRVLPGHADADRAAVAFLVTAEERLLLALEPPAATAQQPLTLAMLQETERSLFVLCGAARLIGSWQLALPSAPSAARRAATAFLLFAASPSRTARLRLHCTPVSPAEKALAKSSASLPVTSCWFKVCADSLGRPAEPAALVPAPSSSAEPGSPGRPSQHHAVRTSEFSVQVAVAIYASVGQALMFLAAVAPEVSEDEMAELGAEWPSLEVLLGLQTQCMALSYEVCQFSSTGNRQALRVCRMLLGILRATQRLQSMLAYTPDAAHATRLRDTLARLERALAGGPRHT</sequence>
<evidence type="ECO:0000256" key="8">
    <source>
        <dbReference type="SAM" id="MobiDB-lite"/>
    </source>
</evidence>
<dbReference type="Pfam" id="PF21093">
    <property type="entry name" value="Nup188_N-subdom_III"/>
    <property type="match status" value="1"/>
</dbReference>
<feature type="domain" description="Nucleoporin Nup188 N-terminal subdomain III" evidence="9">
    <location>
        <begin position="695"/>
        <end position="851"/>
    </location>
</feature>
<accession>A0AAW1QE78</accession>
<keyword evidence="7" id="KW-0539">Nucleus</keyword>
<keyword evidence="4" id="KW-0653">Protein transport</keyword>
<dbReference type="PANTHER" id="PTHR31431">
    <property type="entry name" value="NUCLEOPORIN NUP188 HOMOLOG"/>
    <property type="match status" value="1"/>
</dbReference>
<evidence type="ECO:0000313" key="10">
    <source>
        <dbReference type="EMBL" id="KAK9819662.1"/>
    </source>
</evidence>
<evidence type="ECO:0000256" key="3">
    <source>
        <dbReference type="ARBA" id="ARBA00022816"/>
    </source>
</evidence>
<dbReference type="GO" id="GO:0051028">
    <property type="term" value="P:mRNA transport"/>
    <property type="evidence" value="ECO:0007669"/>
    <property type="project" value="UniProtKB-KW"/>
</dbReference>
<evidence type="ECO:0000313" key="11">
    <source>
        <dbReference type="Proteomes" id="UP001489004"/>
    </source>
</evidence>
<evidence type="ECO:0000256" key="1">
    <source>
        <dbReference type="ARBA" id="ARBA00004567"/>
    </source>
</evidence>